<dbReference type="Gene3D" id="3.60.21.70">
    <property type="entry name" value="PhoD-like phosphatase"/>
    <property type="match status" value="2"/>
</dbReference>
<feature type="region of interest" description="Disordered" evidence="1">
    <location>
        <begin position="106"/>
        <end position="138"/>
    </location>
</feature>
<feature type="region of interest" description="Disordered" evidence="1">
    <location>
        <begin position="1"/>
        <end position="89"/>
    </location>
</feature>
<feature type="domain" description="PhoD-like phosphatase" evidence="2">
    <location>
        <begin position="1173"/>
        <end position="1296"/>
    </location>
</feature>
<feature type="compositionally biased region" description="Low complexity" evidence="1">
    <location>
        <begin position="13"/>
        <end position="30"/>
    </location>
</feature>
<dbReference type="Pfam" id="PF19050">
    <property type="entry name" value="PhoD_2"/>
    <property type="match status" value="5"/>
</dbReference>
<dbReference type="Proteomes" id="UP000236333">
    <property type="component" value="Unassembled WGS sequence"/>
</dbReference>
<feature type="domain" description="PhoD-like phosphatase" evidence="2">
    <location>
        <begin position="667"/>
        <end position="918"/>
    </location>
</feature>
<reference evidence="3 4" key="1">
    <citation type="journal article" date="2017" name="Mol. Biol. Evol.">
        <title>The 4-celled Tetrabaena socialis nuclear genome reveals the essential components for genetic control of cell number at the origin of multicellularity in the volvocine lineage.</title>
        <authorList>
            <person name="Featherston J."/>
            <person name="Arakaki Y."/>
            <person name="Hanschen E.R."/>
            <person name="Ferris P.J."/>
            <person name="Michod R.E."/>
            <person name="Olson B.J.S.C."/>
            <person name="Nozaki H."/>
            <person name="Durand P.M."/>
        </authorList>
    </citation>
    <scope>NUCLEOTIDE SEQUENCE [LARGE SCALE GENOMIC DNA]</scope>
    <source>
        <strain evidence="3 4">NIES-571</strain>
    </source>
</reference>
<feature type="non-terminal residue" evidence="3">
    <location>
        <position position="1949"/>
    </location>
</feature>
<dbReference type="OrthoDB" id="9999821at2759"/>
<comment type="caution">
    <text evidence="3">The sequence shown here is derived from an EMBL/GenBank/DDBJ whole genome shotgun (WGS) entry which is preliminary data.</text>
</comment>
<evidence type="ECO:0000313" key="3">
    <source>
        <dbReference type="EMBL" id="PNH09390.1"/>
    </source>
</evidence>
<evidence type="ECO:0000259" key="2">
    <source>
        <dbReference type="Pfam" id="PF19050"/>
    </source>
</evidence>
<feature type="compositionally biased region" description="Low complexity" evidence="1">
    <location>
        <begin position="1601"/>
        <end position="1677"/>
    </location>
</feature>
<dbReference type="SUPFAM" id="SSF56300">
    <property type="entry name" value="Metallo-dependent phosphatases"/>
    <property type="match status" value="1"/>
</dbReference>
<name>A0A2J8AA49_9CHLO</name>
<sequence>AGAAPDATQPLVQPQASSSAAAGQQQQQPTPGSPPRGLTRFLSTGQDQAPPERKGLFGLFRSNTTAAQAGAAPPDAQQFIQQQQQQPGVTVLPSPSGLCYKAPPSLDEVAKPGPGAAQAHPTRVPPPTPSATTTTTTTTTITTTTTTTIITSLLRHSTRHLCHNGSRPAVDPNFSGPPPLEEKFGPYLRFGGYETTTRVYSASVMMVIHQTRSPHPPHLRYRGPPPLEEKFGPYLRFGGYETTTRVYSASVMMVIHQTRSPHPPHLRYRDVHNGGSELVLKTPLLLWSYAGYNFWRWDLHVQLGLTPSSIEYAVVCSADHPFTAHTRYRFELPAAGQTWHWGFHSCNGFDDPKEEAANGGIQPLWRDVMEVHARDPIHVMYGGGDQLYCDDVWKLPSLVQWLSIQDKPSRNQHPFSQFMVNEAFDFYFRYNCQVFAGVFFVARKFYLLFQQHAAEDNYRQLNKGWGLTGLSWTCVMGSTAVIGLDARGERTRDVIIRPASWAAFQDQIARLPAGVRHVVVMATVPLIYPSVPGVEDAMSEPELLDDLLDHWSAEVHKTEKCDVHERPLLVGHAAAAATMAGGASGGAADGSLVFELRVENQTLRERPRPQLDVHNRGSELVLKTPQLLWSYAGYNFWRWDLHVRLGLTPTSIEYAVICSADHFFTAHTRYRFELPAAGQTWHWGFHSCNGFDDPKEEAANGGIQPLWRDVMEVHARDPIHVMYGGGDQLYCDDVWKLPSLVQWLSIQDKPSRNQHPFSQFMVNEAFDFYFRNYTTHFGKEVFADALCSIPQVMVWDDHDIFDGWGSYPPELQNCQVFAGVFFVARKFYLLFQQHAAEDNYRQLNKGWGLTGLSWTRVMGSTAVIGLDARGERTREDIIRPASWAAFQDQIARLPAGVRHVVVMATVPLIYPSVPGVEDAMSEPEILDDLLDHWSAEVHKTEKYCLVRMMQDLAVARALRFTILSGDVHCAGVGYFQTMPKANLKTDPRYMMQIISSAIGNVPPPDAVVKALSASNTPKFVDPVTREKMKPVFENGAVLKAARNWCDVHERPLLVGHAAAAATMAGGVTGGAADGSLVFELRVENQTLRGQRPRPQLYTIEVPTLDLPPGSYSLGPLAMPPLLPQPLMVKFQAELMKAGVGLDAAQPLPSVEGQAPPGGMHVPATSEAATMAADGWGSYPTDLQDCQVFAGVFFVARKFYLLFQQHAAEDNYRQLNKGWGLTGLSWTRVMGSTAVIGLDARGERTRTDIIRPASWAAFQDQIARLPAGVRHVVVMATVPLIYPSVPGVEDAMMALAGTGLMANAMTTFLQKTGLASKIMSQFGEPELLDDLLDHWSAEVHKTEKYCLVRMMQDLAVARALRFTILSGDVHCAGVGYFQTMPKADLKTDPRYMMQVISSAIGNVPPPDAVVKALSASNKPKFIDQVTREEMKPVFENGAVLKAARNWCDVHERPLLVGHAAAAATMAGGASGGAADGSLVFELRVENQTLRERPRPQLYTIEVPTLDLPPGSYSLGPLAKPPPLPQSAELVAAGVGLEAAQPLPSVEGQAPPGGMHVPATSEATTMAAGGTCRRLPRLRTASPQTRTATTRHHTEPGLRTSGAYPQPGAYQVPQQQQQQQQQQQPQGQWPNSFPAPQQQSPPSSYPYPAAGAAPDATQPLVQPQASSSAAAGQQQQQPTPGSPPRGLMRFFSKVTVVPPPSGLCSKAPPSLDEVAKLQSSPLAPSKFDMLNRAPAHPTRVPPPTPMGDVSASALQPAVDPNFSGPPPLEEKFGPYLRFGGYETTTRVYSASVMMVIHQTRSPHPPHLRYRDVHNVGSEVVSKTPRLLWSYAGYNFWRWDLHLQLGLTPTSIEYAVICSADHFFTAHTRYRFELPAVGQKWHWGFHSCNGFHDHKEEIDNGGIQPLWRDVMEVHARDPIHVMYGGGDQLYCDDVWKLPSLMQRIAETPAQAQ</sequence>
<feature type="domain" description="PhoD-like phosphatase" evidence="2">
    <location>
        <begin position="1308"/>
        <end position="1425"/>
    </location>
</feature>
<feature type="non-terminal residue" evidence="3">
    <location>
        <position position="1"/>
    </location>
</feature>
<keyword evidence="4" id="KW-1185">Reference proteome</keyword>
<feature type="domain" description="PhoD-like phosphatase" evidence="2">
    <location>
        <begin position="1864"/>
        <end position="1940"/>
    </location>
</feature>
<protein>
    <recommendedName>
        <fullName evidence="2">PhoD-like phosphatase domain-containing protein</fullName>
    </recommendedName>
</protein>
<feature type="region of interest" description="Disordered" evidence="1">
    <location>
        <begin position="1567"/>
        <end position="1685"/>
    </location>
</feature>
<dbReference type="CDD" id="cd07389">
    <property type="entry name" value="MPP_PhoD"/>
    <property type="match status" value="1"/>
</dbReference>
<dbReference type="InterPro" id="IPR029052">
    <property type="entry name" value="Metallo-depent_PP-like"/>
</dbReference>
<dbReference type="PANTHER" id="PTHR46689">
    <property type="entry name" value="MEMBRANE PROTEIN, PUTATIVE-RELATED"/>
    <property type="match status" value="1"/>
</dbReference>
<dbReference type="InterPro" id="IPR018946">
    <property type="entry name" value="PhoD-like_MPP"/>
</dbReference>
<feature type="compositionally biased region" description="Low complexity" evidence="1">
    <location>
        <begin position="66"/>
        <end position="86"/>
    </location>
</feature>
<feature type="domain" description="PhoD-like phosphatase" evidence="2">
    <location>
        <begin position="432"/>
        <end position="536"/>
    </location>
</feature>
<accession>A0A2J8AA49</accession>
<evidence type="ECO:0000313" key="4">
    <source>
        <dbReference type="Proteomes" id="UP000236333"/>
    </source>
</evidence>
<dbReference type="InterPro" id="IPR043904">
    <property type="entry name" value="PhoD_2-like"/>
</dbReference>
<dbReference type="PANTHER" id="PTHR46689:SF1">
    <property type="entry name" value="PHOD-LIKE PHOSPHATASE DOMAIN-CONTAINING PROTEIN"/>
    <property type="match status" value="1"/>
</dbReference>
<dbReference type="EMBL" id="PGGS01000092">
    <property type="protein sequence ID" value="PNH09390.1"/>
    <property type="molecule type" value="Genomic_DNA"/>
</dbReference>
<organism evidence="3 4">
    <name type="scientific">Tetrabaena socialis</name>
    <dbReference type="NCBI Taxonomy" id="47790"/>
    <lineage>
        <taxon>Eukaryota</taxon>
        <taxon>Viridiplantae</taxon>
        <taxon>Chlorophyta</taxon>
        <taxon>core chlorophytes</taxon>
        <taxon>Chlorophyceae</taxon>
        <taxon>CS clade</taxon>
        <taxon>Chlamydomonadales</taxon>
        <taxon>Tetrabaenaceae</taxon>
        <taxon>Tetrabaena</taxon>
    </lineage>
</organism>
<dbReference type="InterPro" id="IPR038607">
    <property type="entry name" value="PhoD-like_sf"/>
</dbReference>
<evidence type="ECO:0000256" key="1">
    <source>
        <dbReference type="SAM" id="MobiDB-lite"/>
    </source>
</evidence>
<proteinExistence type="predicted"/>
<dbReference type="GO" id="GO:0016020">
    <property type="term" value="C:membrane"/>
    <property type="evidence" value="ECO:0007669"/>
    <property type="project" value="TreeGrafter"/>
</dbReference>
<gene>
    <name evidence="3" type="ORF">TSOC_003985</name>
</gene>